<dbReference type="AlphaFoldDB" id="A0A016UPR7"/>
<evidence type="ECO:0000313" key="2">
    <source>
        <dbReference type="Proteomes" id="UP000024635"/>
    </source>
</evidence>
<keyword evidence="2" id="KW-1185">Reference proteome</keyword>
<dbReference type="CDD" id="cd20335">
    <property type="entry name" value="BRcat_RBR"/>
    <property type="match status" value="1"/>
</dbReference>
<evidence type="ECO:0008006" key="3">
    <source>
        <dbReference type="Google" id="ProtNLM"/>
    </source>
</evidence>
<comment type="caution">
    <text evidence="1">The sequence shown here is derived from an EMBL/GenBank/DDBJ whole genome shotgun (WGS) entry which is preliminary data.</text>
</comment>
<dbReference type="OrthoDB" id="5786205at2759"/>
<dbReference type="SUPFAM" id="SSF57850">
    <property type="entry name" value="RING/U-box"/>
    <property type="match status" value="1"/>
</dbReference>
<dbReference type="PANTHER" id="PTHR31063:SF4">
    <property type="entry name" value="IBR DOMAIN-CONTAINING PROTEIN"/>
    <property type="match status" value="1"/>
</dbReference>
<accession>A0A016UPR7</accession>
<name>A0A016UPR7_9BILA</name>
<organism evidence="1 2">
    <name type="scientific">Ancylostoma ceylanicum</name>
    <dbReference type="NCBI Taxonomy" id="53326"/>
    <lineage>
        <taxon>Eukaryota</taxon>
        <taxon>Metazoa</taxon>
        <taxon>Ecdysozoa</taxon>
        <taxon>Nematoda</taxon>
        <taxon>Chromadorea</taxon>
        <taxon>Rhabditida</taxon>
        <taxon>Rhabditina</taxon>
        <taxon>Rhabditomorpha</taxon>
        <taxon>Strongyloidea</taxon>
        <taxon>Ancylostomatidae</taxon>
        <taxon>Ancylostomatinae</taxon>
        <taxon>Ancylostoma</taxon>
    </lineage>
</organism>
<proteinExistence type="predicted"/>
<dbReference type="Proteomes" id="UP000024635">
    <property type="component" value="Unassembled WGS sequence"/>
</dbReference>
<evidence type="ECO:0000313" key="1">
    <source>
        <dbReference type="EMBL" id="EYC16463.1"/>
    </source>
</evidence>
<protein>
    <recommendedName>
        <fullName evidence="3">IBR domain-containing protein</fullName>
    </recommendedName>
</protein>
<dbReference type="EMBL" id="JARK01001369">
    <property type="protein sequence ID" value="EYC16463.1"/>
    <property type="molecule type" value="Genomic_DNA"/>
</dbReference>
<dbReference type="PANTHER" id="PTHR31063">
    <property type="entry name" value="PROTEIN CBG08668"/>
    <property type="match status" value="1"/>
</dbReference>
<sequence>MRDYFQVLELVPFCFDTTWIDPYRVSIVGSLLKKKATLRVFFEEDRNRRILRIRVSTDSHYASATSRDDLIHLIKDRKRKEFPFLFPRLVKFITDETKKGDDSEQQACRFAMFSEGFKAAVNSEKIAPLAVRCGDREQLDYLHQFYAPENSYHEFEACWDKENSTRCCCCHLTDKTGLFLSHDGMTCRECMASFITSQLRLNQFPLEIPVVTAPGTSPLELLYAILPLPVVSLLLKKSFAFFKCSDYPYMVFVRCPQCMAPLAITEKCDFHSCTCPACGCAWCYLCNWEPHWPMSCEQFKRWSERWDTQYLFDKDYFYSEKEIRMCCDCELVYQIHMDSSFPFRCPNHRCRWNYTDDGQYGHWHYCDTPISPRMWQHIRALDAGMKYCDECGIRTRGVLEPKRLIRKDVANICVEARNQRFKAPNREDFERNVAKLFALKAEQNKVNDLRNTVFFLVENCTAWLYLDGSNKYKHLKKAVAQLFQQMLIRQHQTWTPRDQVIVRLEELEEATNELISLFHQHTLAL</sequence>
<reference evidence="2" key="1">
    <citation type="journal article" date="2015" name="Nat. Genet.">
        <title>The genome and transcriptome of the zoonotic hookworm Ancylostoma ceylanicum identify infection-specific gene families.</title>
        <authorList>
            <person name="Schwarz E.M."/>
            <person name="Hu Y."/>
            <person name="Antoshechkin I."/>
            <person name="Miller M.M."/>
            <person name="Sternberg P.W."/>
            <person name="Aroian R.V."/>
        </authorList>
    </citation>
    <scope>NUCLEOTIDE SEQUENCE</scope>
    <source>
        <strain evidence="2">HY135</strain>
    </source>
</reference>
<gene>
    <name evidence="1" type="primary">Acey_s0033.g2672</name>
    <name evidence="1" type="ORF">Y032_0033g2672</name>
</gene>